<feature type="region of interest" description="Disordered" evidence="1">
    <location>
        <begin position="591"/>
        <end position="621"/>
    </location>
</feature>
<feature type="transmembrane region" description="Helical" evidence="2">
    <location>
        <begin position="201"/>
        <end position="221"/>
    </location>
</feature>
<dbReference type="Pfam" id="PF01841">
    <property type="entry name" value="Transglut_core"/>
    <property type="match status" value="1"/>
</dbReference>
<sequence>MTSVATKRAPAADSLATPTAARPSGPARRRQGGRDAALWPLALSLLLLLLISCAALGPLLRGSAWWWVCAMVGAVVLIGAALFRRLGLPRAVIPVANSLMLVGAMTLLFAGGTGLFWLIPTSQTIGVFGGLITDGGASIAQQSTPAEVTLGILFLLAGGTGLIAIFMDLLALTLRWPALGAAFALVPLLAPGFVIDDGADIATLVVAAIAFLLLLRVDVYVRRTQAARHPPTGAGAPRAYRPERSRGPGAIGGALMVGALTIVGALILSAVAPSFSAGGLVTARPGGLLFGSGVSPMINLGQDLRRPKAGPAFHYTSTGTEQPYFTLLTLDEVIGLTWTARIDGADTRNTVDDIARPFGLDASVETEEASASVVIDGVNSHWLPAPARATSIDGLSGSWYWDSRTRAIASTTASTLNQKYTVSSLEIKPTADQLRVSGTDYPASVIGNLQLPIDPPPIIEETARQVTAGATSSYDAAIAMQKYLRSSAFTYDTDAPVEDGYDGGGVDVIGAFLKAKRGYCVHFASAMAAMARTLGIPSRVSLGYLPGVKSQDLAQGLGQYNVDSHDLHAWPELYFVGIGWVKFEPTPGRGTVPNYEQTADAGTPTTVPGAPGAPSAPGLSADRLADDSALERQTAVRSTDSAYLLGVVGVSALGLVLLLVPGGARRMLRRTRVRRIRSKDAGGVLAWTELQHTSLDHGIPVPITETPRAFAGRLERLGRLDPASSQALERVLLALERSRFDRSHAWVETLADDLTLVLRALHANASVGIRLRATFAPTSLFAALGTVLRGERRARAMSP</sequence>
<gene>
    <name evidence="4" type="ORF">E3T50_01175</name>
</gene>
<evidence type="ECO:0000256" key="2">
    <source>
        <dbReference type="SAM" id="Phobius"/>
    </source>
</evidence>
<evidence type="ECO:0000256" key="1">
    <source>
        <dbReference type="SAM" id="MobiDB-lite"/>
    </source>
</evidence>
<dbReference type="InterPro" id="IPR038765">
    <property type="entry name" value="Papain-like_cys_pep_sf"/>
</dbReference>
<reference evidence="4 5" key="1">
    <citation type="submission" date="2019-03" db="EMBL/GenBank/DDBJ databases">
        <title>Genomics of glacier-inhabiting Cryobacterium strains.</title>
        <authorList>
            <person name="Liu Q."/>
            <person name="Xin Y.-H."/>
        </authorList>
    </citation>
    <scope>NUCLEOTIDE SEQUENCE [LARGE SCALE GENOMIC DNA]</scope>
    <source>
        <strain evidence="4 5">Hz16</strain>
    </source>
</reference>
<dbReference type="InterPro" id="IPR052901">
    <property type="entry name" value="Bact_TGase-like"/>
</dbReference>
<dbReference type="Pfam" id="PF11992">
    <property type="entry name" value="TgpA_N"/>
    <property type="match status" value="1"/>
</dbReference>
<evidence type="ECO:0000313" key="5">
    <source>
        <dbReference type="Proteomes" id="UP000297983"/>
    </source>
</evidence>
<keyword evidence="2" id="KW-1133">Transmembrane helix</keyword>
<feature type="domain" description="Transglutaminase-like" evidence="3">
    <location>
        <begin position="512"/>
        <end position="587"/>
    </location>
</feature>
<feature type="compositionally biased region" description="Low complexity" evidence="1">
    <location>
        <begin position="598"/>
        <end position="618"/>
    </location>
</feature>
<evidence type="ECO:0000259" key="3">
    <source>
        <dbReference type="SMART" id="SM00460"/>
    </source>
</evidence>
<protein>
    <submittedName>
        <fullName evidence="4">Transglutaminase domain-containing protein</fullName>
    </submittedName>
</protein>
<feature type="region of interest" description="Disordered" evidence="1">
    <location>
        <begin position="1"/>
        <end position="31"/>
    </location>
</feature>
<dbReference type="PANTHER" id="PTHR42736">
    <property type="entry name" value="PROTEIN-GLUTAMINE GAMMA-GLUTAMYLTRANSFERASE"/>
    <property type="match status" value="1"/>
</dbReference>
<feature type="transmembrane region" description="Helical" evidence="2">
    <location>
        <begin position="95"/>
        <end position="119"/>
    </location>
</feature>
<dbReference type="SUPFAM" id="SSF54001">
    <property type="entry name" value="Cysteine proteinases"/>
    <property type="match status" value="1"/>
</dbReference>
<evidence type="ECO:0000313" key="4">
    <source>
        <dbReference type="EMBL" id="TFD73579.1"/>
    </source>
</evidence>
<accession>A0A4R9B0D7</accession>
<dbReference type="Proteomes" id="UP000297983">
    <property type="component" value="Unassembled WGS sequence"/>
</dbReference>
<dbReference type="RefSeq" id="WP_134550194.1">
    <property type="nucleotide sequence ID" value="NZ_SOHL01000003.1"/>
</dbReference>
<keyword evidence="5" id="KW-1185">Reference proteome</keyword>
<proteinExistence type="predicted"/>
<feature type="transmembrane region" description="Helical" evidence="2">
    <location>
        <begin position="150"/>
        <end position="171"/>
    </location>
</feature>
<feature type="transmembrane region" description="Helical" evidence="2">
    <location>
        <begin position="250"/>
        <end position="272"/>
    </location>
</feature>
<feature type="transmembrane region" description="Helical" evidence="2">
    <location>
        <begin position="642"/>
        <end position="664"/>
    </location>
</feature>
<name>A0A4R9B0D7_9MICO</name>
<feature type="transmembrane region" description="Helical" evidence="2">
    <location>
        <begin position="64"/>
        <end position="83"/>
    </location>
</feature>
<dbReference type="AlphaFoldDB" id="A0A4R9B0D7"/>
<dbReference type="InterPro" id="IPR021878">
    <property type="entry name" value="TgpA_N"/>
</dbReference>
<dbReference type="PANTHER" id="PTHR42736:SF1">
    <property type="entry name" value="PROTEIN-GLUTAMINE GAMMA-GLUTAMYLTRANSFERASE"/>
    <property type="match status" value="1"/>
</dbReference>
<keyword evidence="2" id="KW-0812">Transmembrane</keyword>
<organism evidence="4 5">
    <name type="scientific">Cryobacterium gelidum</name>
    <dbReference type="NCBI Taxonomy" id="1259164"/>
    <lineage>
        <taxon>Bacteria</taxon>
        <taxon>Bacillati</taxon>
        <taxon>Actinomycetota</taxon>
        <taxon>Actinomycetes</taxon>
        <taxon>Micrococcales</taxon>
        <taxon>Microbacteriaceae</taxon>
        <taxon>Cryobacterium</taxon>
    </lineage>
</organism>
<feature type="transmembrane region" description="Helical" evidence="2">
    <location>
        <begin position="37"/>
        <end position="58"/>
    </location>
</feature>
<feature type="transmembrane region" description="Helical" evidence="2">
    <location>
        <begin position="178"/>
        <end position="195"/>
    </location>
</feature>
<dbReference type="InterPro" id="IPR002931">
    <property type="entry name" value="Transglutaminase-like"/>
</dbReference>
<keyword evidence="2" id="KW-0472">Membrane</keyword>
<dbReference type="Gene3D" id="3.10.620.30">
    <property type="match status" value="1"/>
</dbReference>
<dbReference type="SMART" id="SM00460">
    <property type="entry name" value="TGc"/>
    <property type="match status" value="1"/>
</dbReference>
<dbReference type="EMBL" id="SOHL01000003">
    <property type="protein sequence ID" value="TFD73579.1"/>
    <property type="molecule type" value="Genomic_DNA"/>
</dbReference>
<comment type="caution">
    <text evidence="4">The sequence shown here is derived from an EMBL/GenBank/DDBJ whole genome shotgun (WGS) entry which is preliminary data.</text>
</comment>